<sequence>MINKFKIAKFMATVFTPEFHIGNTLSLANIIQNISEDKFNGEFISVPIPQEAPPEIPRIILNSQDGTWKLEVSLLRTNLIFLKPINLSVDIPEIEEFGKFACNFFGSYKRSVNTKIQKIGLVSERFLEFVNDPPSQFIVEKFCNEHYSKKIFDNTISFEIHSLKKYNFEDFNINSWIRFRSAKLATQTKTPVLLVENDINTYGEEYQGIDFDVDNIMRFFTIIPAHINNILKLFLEM</sequence>
<accession>A0A975B667</accession>
<evidence type="ECO:0008006" key="3">
    <source>
        <dbReference type="Google" id="ProtNLM"/>
    </source>
</evidence>
<organism evidence="1 2">
    <name type="scientific">Desulfonema limicola</name>
    <dbReference type="NCBI Taxonomy" id="45656"/>
    <lineage>
        <taxon>Bacteria</taxon>
        <taxon>Pseudomonadati</taxon>
        <taxon>Thermodesulfobacteriota</taxon>
        <taxon>Desulfobacteria</taxon>
        <taxon>Desulfobacterales</taxon>
        <taxon>Desulfococcaceae</taxon>
        <taxon>Desulfonema</taxon>
    </lineage>
</organism>
<dbReference type="Proteomes" id="UP000663720">
    <property type="component" value="Chromosome"/>
</dbReference>
<name>A0A975B667_9BACT</name>
<dbReference type="RefSeq" id="WP_207691256.1">
    <property type="nucleotide sequence ID" value="NZ_CP061799.1"/>
</dbReference>
<gene>
    <name evidence="1" type="ORF">dnl_17800</name>
</gene>
<dbReference type="EMBL" id="CP061799">
    <property type="protein sequence ID" value="QTA79509.1"/>
    <property type="molecule type" value="Genomic_DNA"/>
</dbReference>
<protein>
    <recommendedName>
        <fullName evidence="3">TIGR04255 family protein</fullName>
    </recommendedName>
</protein>
<evidence type="ECO:0000313" key="2">
    <source>
        <dbReference type="Proteomes" id="UP000663720"/>
    </source>
</evidence>
<proteinExistence type="predicted"/>
<dbReference type="KEGG" id="dli:dnl_17800"/>
<keyword evidence="2" id="KW-1185">Reference proteome</keyword>
<reference evidence="1" key="1">
    <citation type="journal article" date="2021" name="Microb. Physiol.">
        <title>Proteogenomic Insights into the Physiology of Marine, Sulfate-Reducing, Filamentous Desulfonema limicola and Desulfonema magnum.</title>
        <authorList>
            <person name="Schnaars V."/>
            <person name="Wohlbrand L."/>
            <person name="Scheve S."/>
            <person name="Hinrichs C."/>
            <person name="Reinhardt R."/>
            <person name="Rabus R."/>
        </authorList>
    </citation>
    <scope>NUCLEOTIDE SEQUENCE</scope>
    <source>
        <strain evidence="1">5ac10</strain>
    </source>
</reference>
<evidence type="ECO:0000313" key="1">
    <source>
        <dbReference type="EMBL" id="QTA79509.1"/>
    </source>
</evidence>
<dbReference type="AlphaFoldDB" id="A0A975B667"/>